<dbReference type="EMBL" id="JASCZI010091176">
    <property type="protein sequence ID" value="MED6149335.1"/>
    <property type="molecule type" value="Genomic_DNA"/>
</dbReference>
<comment type="caution">
    <text evidence="1">The sequence shown here is derived from an EMBL/GenBank/DDBJ whole genome shotgun (WGS) entry which is preliminary data.</text>
</comment>
<keyword evidence="2" id="KW-1185">Reference proteome</keyword>
<organism evidence="1 2">
    <name type="scientific">Stylosanthes scabra</name>
    <dbReference type="NCBI Taxonomy" id="79078"/>
    <lineage>
        <taxon>Eukaryota</taxon>
        <taxon>Viridiplantae</taxon>
        <taxon>Streptophyta</taxon>
        <taxon>Embryophyta</taxon>
        <taxon>Tracheophyta</taxon>
        <taxon>Spermatophyta</taxon>
        <taxon>Magnoliopsida</taxon>
        <taxon>eudicotyledons</taxon>
        <taxon>Gunneridae</taxon>
        <taxon>Pentapetalae</taxon>
        <taxon>rosids</taxon>
        <taxon>fabids</taxon>
        <taxon>Fabales</taxon>
        <taxon>Fabaceae</taxon>
        <taxon>Papilionoideae</taxon>
        <taxon>50 kb inversion clade</taxon>
        <taxon>dalbergioids sensu lato</taxon>
        <taxon>Dalbergieae</taxon>
        <taxon>Pterocarpus clade</taxon>
        <taxon>Stylosanthes</taxon>
    </lineage>
</organism>
<protein>
    <submittedName>
        <fullName evidence="1">Uncharacterized protein</fullName>
    </submittedName>
</protein>
<evidence type="ECO:0000313" key="1">
    <source>
        <dbReference type="EMBL" id="MED6149335.1"/>
    </source>
</evidence>
<accession>A0ABU6TLI0</accession>
<reference evidence="1 2" key="1">
    <citation type="journal article" date="2023" name="Plants (Basel)">
        <title>Bridging the Gap: Combining Genomics and Transcriptomics Approaches to Understand Stylosanthes scabra, an Orphan Legume from the Brazilian Caatinga.</title>
        <authorList>
            <person name="Ferreira-Neto J.R.C."/>
            <person name="da Silva M.D."/>
            <person name="Binneck E."/>
            <person name="de Melo N.F."/>
            <person name="da Silva R.H."/>
            <person name="de Melo A.L.T.M."/>
            <person name="Pandolfi V."/>
            <person name="Bustamante F.O."/>
            <person name="Brasileiro-Vidal A.C."/>
            <person name="Benko-Iseppon A.M."/>
        </authorList>
    </citation>
    <scope>NUCLEOTIDE SEQUENCE [LARGE SCALE GENOMIC DNA]</scope>
    <source>
        <tissue evidence="1">Leaves</tissue>
    </source>
</reference>
<evidence type="ECO:0000313" key="2">
    <source>
        <dbReference type="Proteomes" id="UP001341840"/>
    </source>
</evidence>
<sequence length="163" mass="18788">MKELMLGSDERAAVLPHSQEIHMRWAKGSYHVSLNRYCITGRSLNRLRSERKWLKRAKGTRKSWKSILLPVRRTEGVVHTHPTNQVRTHPPSLGGTPIEANGACAYAPMRQWLAADLSPQPRERPRPIDPQLEPHLGLLPCEPKCPRLYQHYCKTPSFCYSRF</sequence>
<gene>
    <name evidence="1" type="ORF">PIB30_061364</name>
</gene>
<name>A0ABU6TLI0_9FABA</name>
<proteinExistence type="predicted"/>
<dbReference type="Proteomes" id="UP001341840">
    <property type="component" value="Unassembled WGS sequence"/>
</dbReference>